<organism evidence="2 3">
    <name type="scientific">Tanacetum coccineum</name>
    <dbReference type="NCBI Taxonomy" id="301880"/>
    <lineage>
        <taxon>Eukaryota</taxon>
        <taxon>Viridiplantae</taxon>
        <taxon>Streptophyta</taxon>
        <taxon>Embryophyta</taxon>
        <taxon>Tracheophyta</taxon>
        <taxon>Spermatophyta</taxon>
        <taxon>Magnoliopsida</taxon>
        <taxon>eudicotyledons</taxon>
        <taxon>Gunneridae</taxon>
        <taxon>Pentapetalae</taxon>
        <taxon>asterids</taxon>
        <taxon>campanulids</taxon>
        <taxon>Asterales</taxon>
        <taxon>Asteraceae</taxon>
        <taxon>Asteroideae</taxon>
        <taxon>Anthemideae</taxon>
        <taxon>Anthemidinae</taxon>
        <taxon>Tanacetum</taxon>
    </lineage>
</organism>
<dbReference type="EMBL" id="BQNB010013509">
    <property type="protein sequence ID" value="GJT16852.1"/>
    <property type="molecule type" value="Genomic_DNA"/>
</dbReference>
<gene>
    <name evidence="2" type="ORF">Tco_0875558</name>
</gene>
<dbReference type="Proteomes" id="UP001151760">
    <property type="component" value="Unassembled WGS sequence"/>
</dbReference>
<evidence type="ECO:0000313" key="2">
    <source>
        <dbReference type="EMBL" id="GJT16852.1"/>
    </source>
</evidence>
<sequence>MRAARPPTGKDLGLDEFCERSDSRNSRGKRLAISMVVEAWLSEKEEPIEITDREVKRLKRSRIPLVKVRWNSKRGPEFTWEREDQFKKKYPHLFTKTAPSSSAV</sequence>
<evidence type="ECO:0008006" key="4">
    <source>
        <dbReference type="Google" id="ProtNLM"/>
    </source>
</evidence>
<accession>A0ABQ5BSK2</accession>
<proteinExistence type="predicted"/>
<feature type="region of interest" description="Disordered" evidence="1">
    <location>
        <begin position="1"/>
        <end position="25"/>
    </location>
</feature>
<evidence type="ECO:0000313" key="3">
    <source>
        <dbReference type="Proteomes" id="UP001151760"/>
    </source>
</evidence>
<evidence type="ECO:0000256" key="1">
    <source>
        <dbReference type="SAM" id="MobiDB-lite"/>
    </source>
</evidence>
<reference evidence="2" key="1">
    <citation type="journal article" date="2022" name="Int. J. Mol. Sci.">
        <title>Draft Genome of Tanacetum Coccineum: Genomic Comparison of Closely Related Tanacetum-Family Plants.</title>
        <authorList>
            <person name="Yamashiro T."/>
            <person name="Shiraishi A."/>
            <person name="Nakayama K."/>
            <person name="Satake H."/>
        </authorList>
    </citation>
    <scope>NUCLEOTIDE SEQUENCE</scope>
</reference>
<reference evidence="2" key="2">
    <citation type="submission" date="2022-01" db="EMBL/GenBank/DDBJ databases">
        <authorList>
            <person name="Yamashiro T."/>
            <person name="Shiraishi A."/>
            <person name="Satake H."/>
            <person name="Nakayama K."/>
        </authorList>
    </citation>
    <scope>NUCLEOTIDE SEQUENCE</scope>
</reference>
<protein>
    <recommendedName>
        <fullName evidence="4">Reverse transcriptase domain-containing protein</fullName>
    </recommendedName>
</protein>
<comment type="caution">
    <text evidence="2">The sequence shown here is derived from an EMBL/GenBank/DDBJ whole genome shotgun (WGS) entry which is preliminary data.</text>
</comment>
<keyword evidence="3" id="KW-1185">Reference proteome</keyword>
<name>A0ABQ5BSK2_9ASTR</name>